<dbReference type="GO" id="GO:0008270">
    <property type="term" value="F:zinc ion binding"/>
    <property type="evidence" value="ECO:0007669"/>
    <property type="project" value="UniProtKB-KW"/>
</dbReference>
<organism evidence="5 6">
    <name type="scientific">Nosema granulosis</name>
    <dbReference type="NCBI Taxonomy" id="83296"/>
    <lineage>
        <taxon>Eukaryota</taxon>
        <taxon>Fungi</taxon>
        <taxon>Fungi incertae sedis</taxon>
        <taxon>Microsporidia</taxon>
        <taxon>Nosematidae</taxon>
        <taxon>Nosema</taxon>
    </lineage>
</organism>
<keyword evidence="1" id="KW-0479">Metal-binding</keyword>
<evidence type="ECO:0000313" key="5">
    <source>
        <dbReference type="EMBL" id="KAF9747738.1"/>
    </source>
</evidence>
<dbReference type="InterPro" id="IPR007588">
    <property type="entry name" value="Znf_FLYWCH"/>
</dbReference>
<feature type="domain" description="FLYWCH-type" evidence="4">
    <location>
        <begin position="2"/>
        <end position="49"/>
    </location>
</feature>
<evidence type="ECO:0000256" key="3">
    <source>
        <dbReference type="ARBA" id="ARBA00022833"/>
    </source>
</evidence>
<dbReference type="Pfam" id="PF04500">
    <property type="entry name" value="FLYWCH"/>
    <property type="match status" value="1"/>
</dbReference>
<evidence type="ECO:0000259" key="4">
    <source>
        <dbReference type="Pfam" id="PF04500"/>
    </source>
</evidence>
<dbReference type="OrthoDB" id="2195098at2759"/>
<keyword evidence="2" id="KW-0863">Zinc-finger</keyword>
<name>A0A9P6KWP9_9MICR</name>
<gene>
    <name evidence="5" type="ORF">NGRA_3507</name>
</gene>
<protein>
    <recommendedName>
        <fullName evidence="4">FLYWCH-type domain-containing protein</fullName>
    </recommendedName>
</protein>
<accession>A0A9P6KWP9</accession>
<keyword evidence="3" id="KW-0862">Zinc</keyword>
<dbReference type="AlphaFoldDB" id="A0A9P6KWP9"/>
<reference evidence="5 6" key="1">
    <citation type="journal article" date="2020" name="Genome Biol. Evol.">
        <title>Comparative genomics of strictly vertically transmitted, feminizing microsporidia endosymbionts of amphipod crustaceans.</title>
        <authorList>
            <person name="Cormier A."/>
            <person name="Chebbi M.A."/>
            <person name="Giraud I."/>
            <person name="Wattier R."/>
            <person name="Teixeira M."/>
            <person name="Gilbert C."/>
            <person name="Rigaud T."/>
            <person name="Cordaux R."/>
        </authorList>
    </citation>
    <scope>NUCLEOTIDE SEQUENCE [LARGE SCALE GENOMIC DNA]</scope>
    <source>
        <strain evidence="5 6">Ou3-Ou53</strain>
    </source>
</reference>
<dbReference type="Gene3D" id="2.20.25.240">
    <property type="match status" value="1"/>
</dbReference>
<evidence type="ECO:0000313" key="6">
    <source>
        <dbReference type="Proteomes" id="UP000740883"/>
    </source>
</evidence>
<sequence>DKLAYNGYFYNFTKVEIGKKYWRCNKRGCTSILKTNMTNELVELPVHKHVRDEAKYYRTLLKDKIKQRALHSDESNRNVVLNVLKDNLDLKIPLDLKDCNDFVSKERKINNFTISKDYDIPPELQVAVENKQFLFYDSGIKDKDRVIIFTTEENLRYIEHSSILICDGTFKTCPTCFDQLFTVQCKLNDMFFTFDVLLYEEQAGGLL</sequence>
<evidence type="ECO:0000256" key="1">
    <source>
        <dbReference type="ARBA" id="ARBA00022723"/>
    </source>
</evidence>
<dbReference type="Proteomes" id="UP000740883">
    <property type="component" value="Unassembled WGS sequence"/>
</dbReference>
<feature type="non-terminal residue" evidence="5">
    <location>
        <position position="1"/>
    </location>
</feature>
<comment type="caution">
    <text evidence="5">The sequence shown here is derived from an EMBL/GenBank/DDBJ whole genome shotgun (WGS) entry which is preliminary data.</text>
</comment>
<dbReference type="EMBL" id="SBJO01001310">
    <property type="protein sequence ID" value="KAF9747738.1"/>
    <property type="molecule type" value="Genomic_DNA"/>
</dbReference>
<proteinExistence type="predicted"/>
<evidence type="ECO:0000256" key="2">
    <source>
        <dbReference type="ARBA" id="ARBA00022771"/>
    </source>
</evidence>
<keyword evidence="6" id="KW-1185">Reference proteome</keyword>